<keyword evidence="5" id="KW-0812">Transmembrane</keyword>
<keyword evidence="5" id="KW-0472">Membrane</keyword>
<evidence type="ECO:0000256" key="1">
    <source>
        <dbReference type="ARBA" id="ARBA00005695"/>
    </source>
</evidence>
<evidence type="ECO:0000256" key="2">
    <source>
        <dbReference type="ARBA" id="ARBA00022448"/>
    </source>
</evidence>
<dbReference type="HOGENOM" id="CLU_390634_0_0_2"/>
<dbReference type="EnsemblBacteria" id="ABM80468">
    <property type="protein sequence ID" value="ABM80468"/>
    <property type="gene ID" value="Hbut_0609"/>
</dbReference>
<feature type="transmembrane region" description="Helical" evidence="5">
    <location>
        <begin position="7"/>
        <end position="29"/>
    </location>
</feature>
<keyword evidence="8" id="KW-1185">Reference proteome</keyword>
<dbReference type="RefSeq" id="WP_011821786.1">
    <property type="nucleotide sequence ID" value="NC_008818.1"/>
</dbReference>
<feature type="region of interest" description="Disordered" evidence="4">
    <location>
        <begin position="33"/>
        <end position="67"/>
    </location>
</feature>
<feature type="domain" description="Solute-binding protein family 5" evidence="6">
    <location>
        <begin position="270"/>
        <end position="725"/>
    </location>
</feature>
<name>A2BKF7_HYPBU</name>
<dbReference type="Gene3D" id="3.10.105.10">
    <property type="entry name" value="Dipeptide-binding Protein, Domain 3"/>
    <property type="match status" value="2"/>
</dbReference>
<dbReference type="GO" id="GO:0015833">
    <property type="term" value="P:peptide transport"/>
    <property type="evidence" value="ECO:0007669"/>
    <property type="project" value="TreeGrafter"/>
</dbReference>
<organism evidence="7 8">
    <name type="scientific">Hyperthermus butylicus (strain DSM 5456 / JCM 9403 / PLM1-5)</name>
    <dbReference type="NCBI Taxonomy" id="415426"/>
    <lineage>
        <taxon>Archaea</taxon>
        <taxon>Thermoproteota</taxon>
        <taxon>Thermoprotei</taxon>
        <taxon>Desulfurococcales</taxon>
        <taxon>Pyrodictiaceae</taxon>
        <taxon>Hyperthermus</taxon>
    </lineage>
</organism>
<dbReference type="GO" id="GO:1904680">
    <property type="term" value="F:peptide transmembrane transporter activity"/>
    <property type="evidence" value="ECO:0007669"/>
    <property type="project" value="TreeGrafter"/>
</dbReference>
<keyword evidence="3" id="KW-0732">Signal</keyword>
<proteinExistence type="inferred from homology"/>
<evidence type="ECO:0000256" key="3">
    <source>
        <dbReference type="ARBA" id="ARBA00022729"/>
    </source>
</evidence>
<dbReference type="PROSITE" id="PS00018">
    <property type="entry name" value="EF_HAND_1"/>
    <property type="match status" value="1"/>
</dbReference>
<dbReference type="KEGG" id="hbu:Hbut_0609"/>
<reference evidence="7 8" key="1">
    <citation type="journal article" date="2007" name="Archaea">
        <title>The genome of Hyperthermus butylicus: a sulfur-reducing, peptide fermenting, neutrophilic Crenarchaeote growing up to 108 degrees C.</title>
        <authorList>
            <person name="Brugger K."/>
            <person name="Chen L."/>
            <person name="Stark M."/>
            <person name="Zibat A."/>
            <person name="Redder P."/>
            <person name="Ruepp A."/>
            <person name="Awayez M."/>
            <person name="She Q."/>
            <person name="Garrett R.A."/>
            <person name="Klenk H.P."/>
        </authorList>
    </citation>
    <scope>NUCLEOTIDE SEQUENCE [LARGE SCALE GENOMIC DNA]</scope>
    <source>
        <strain evidence="8">DSM 5456 / JCM 9403 / PLM1-5</strain>
    </source>
</reference>
<evidence type="ECO:0000259" key="6">
    <source>
        <dbReference type="Pfam" id="PF00496"/>
    </source>
</evidence>
<gene>
    <name evidence="7" type="ordered locus">Hbut_0609</name>
</gene>
<dbReference type="AlphaFoldDB" id="A2BKF7"/>
<comment type="similarity">
    <text evidence="1">Belongs to the bacterial solute-binding protein 5 family.</text>
</comment>
<dbReference type="InterPro" id="IPR039424">
    <property type="entry name" value="SBP_5"/>
</dbReference>
<evidence type="ECO:0000313" key="8">
    <source>
        <dbReference type="Proteomes" id="UP000002593"/>
    </source>
</evidence>
<evidence type="ECO:0000256" key="4">
    <source>
        <dbReference type="SAM" id="MobiDB-lite"/>
    </source>
</evidence>
<dbReference type="STRING" id="415426.Hbut_0609"/>
<dbReference type="EMBL" id="CP000493">
    <property type="protein sequence ID" value="ABM80468.1"/>
    <property type="molecule type" value="Genomic_DNA"/>
</dbReference>
<dbReference type="PANTHER" id="PTHR30290:SF9">
    <property type="entry name" value="OLIGOPEPTIDE-BINDING PROTEIN APPA"/>
    <property type="match status" value="1"/>
</dbReference>
<accession>A2BKF7</accession>
<keyword evidence="2" id="KW-0813">Transport</keyword>
<evidence type="ECO:0000313" key="7">
    <source>
        <dbReference type="EMBL" id="ABM80468.1"/>
    </source>
</evidence>
<protein>
    <submittedName>
        <fullName evidence="7">ABC-type dipeptide transport, periplasmic component</fullName>
    </submittedName>
</protein>
<dbReference type="Proteomes" id="UP000002593">
    <property type="component" value="Chromosome"/>
</dbReference>
<sequence>MGVVASRAALIAGIVVLVVIVAGIAVYFASKPEEKPAAPTEQPTEQPTTTPTEEKPAEEQPVQAAKPQLPPEVKVIEVSKAVIAVAPKDVAVEDIVNAIDTKGKKLIIVRYEVDEENTKPVEESVGFSDINPAFYRNTTIDALIIAARKETNPEIREMLYEAVYKLSNYEVPILWLGQYMLVRSQWSWVHGRYYHPTLAERYDLLWEDPAAPVKNLEFGGYKNDPSTYVIATIGWPDTFDPAADYETFGWAIFHNIGDTLVTYWKDDTKEVIPDLAVAWVHDKEGTTWYFVIRGGVKAYDPWHNKVYDISAVDVLFTIWRVARLGLDPSWMVTEFIDVNNSKVLTEEEFDQILAQGGLYADYKGQTIEPKSLKELLEFFGYDGETAGVVMLKLYMPYSPILSILSDPFLIVIPMKYLFDNVDELKGKYEEALEASQYGKNPAAWANYIGTGEQEPTHLYLHKYPIGTGPYYVAEYKEDSYIVLKYNPYYWNKSLWYMEPYGKDGVPSHQTVIYLIANDHVTRLQIYKAGQADTAVVPLDRLDEVRDYKLQDNPQFKIEVETGGLEPAIVYIVLNANKEPFNNRLVRQALMYAIPFDQIKEVVYSGFLERLYGVIPAGFPGHNDDIVIKYTFDLDKAMELIQKSGIDPTKYNIEIWYNEGNAQREQIATLLQQTWGQLGFKVGVKALNWPTLLSKTEKGDFDVYIIGWAPDYLDPDNYAGPLFYGGTRFSFLEVVVPEQG</sequence>
<dbReference type="Gene3D" id="3.40.190.10">
    <property type="entry name" value="Periplasmic binding protein-like II"/>
    <property type="match status" value="2"/>
</dbReference>
<dbReference type="SUPFAM" id="SSF53850">
    <property type="entry name" value="Periplasmic binding protein-like II"/>
    <property type="match status" value="2"/>
</dbReference>
<dbReference type="InterPro" id="IPR000914">
    <property type="entry name" value="SBP_5_dom"/>
</dbReference>
<evidence type="ECO:0000256" key="5">
    <source>
        <dbReference type="SAM" id="Phobius"/>
    </source>
</evidence>
<dbReference type="PANTHER" id="PTHR30290">
    <property type="entry name" value="PERIPLASMIC BINDING COMPONENT OF ABC TRANSPORTER"/>
    <property type="match status" value="1"/>
</dbReference>
<dbReference type="InterPro" id="IPR018247">
    <property type="entry name" value="EF_Hand_1_Ca_BS"/>
</dbReference>
<keyword evidence="5" id="KW-1133">Transmembrane helix</keyword>
<feature type="compositionally biased region" description="Low complexity" evidence="4">
    <location>
        <begin position="37"/>
        <end position="51"/>
    </location>
</feature>
<dbReference type="GeneID" id="4782880"/>
<dbReference type="eggNOG" id="arCOG01533">
    <property type="taxonomic scope" value="Archaea"/>
</dbReference>
<dbReference type="Pfam" id="PF00496">
    <property type="entry name" value="SBP_bac_5"/>
    <property type="match status" value="1"/>
</dbReference>